<comment type="caution">
    <text evidence="11">The sequence shown here is derived from an EMBL/GenBank/DDBJ whole genome shotgun (WGS) entry which is preliminary data.</text>
</comment>
<dbReference type="SUPFAM" id="SSF49899">
    <property type="entry name" value="Concanavalin A-like lectins/glucanases"/>
    <property type="match status" value="2"/>
</dbReference>
<evidence type="ECO:0000256" key="5">
    <source>
        <dbReference type="ARBA" id="ARBA00022801"/>
    </source>
</evidence>
<feature type="region of interest" description="Disordered" evidence="10">
    <location>
        <begin position="565"/>
        <end position="584"/>
    </location>
</feature>
<evidence type="ECO:0000313" key="11">
    <source>
        <dbReference type="EMBL" id="CAK0850567.1"/>
    </source>
</evidence>
<feature type="compositionally biased region" description="Low complexity" evidence="10">
    <location>
        <begin position="592"/>
        <end position="604"/>
    </location>
</feature>
<keyword evidence="8" id="KW-0326">Glycosidase</keyword>
<evidence type="ECO:0000256" key="10">
    <source>
        <dbReference type="SAM" id="MobiDB-lite"/>
    </source>
</evidence>
<evidence type="ECO:0000313" key="12">
    <source>
        <dbReference type="Proteomes" id="UP001189429"/>
    </source>
</evidence>
<dbReference type="PANTHER" id="PTHR33753">
    <property type="entry name" value="1,4-BETA-D-GLUCAN CELLOBIOHYDROLASE B"/>
    <property type="match status" value="1"/>
</dbReference>
<dbReference type="EC" id="3.2.1.91" evidence="3"/>
<evidence type="ECO:0000256" key="2">
    <source>
        <dbReference type="ARBA" id="ARBA00006044"/>
    </source>
</evidence>
<feature type="region of interest" description="Disordered" evidence="10">
    <location>
        <begin position="932"/>
        <end position="972"/>
    </location>
</feature>
<gene>
    <name evidence="11" type="ORF">PCOR1329_LOCUS42958</name>
</gene>
<dbReference type="InterPro" id="IPR013320">
    <property type="entry name" value="ConA-like_dom_sf"/>
</dbReference>
<organism evidence="11 12">
    <name type="scientific">Prorocentrum cordatum</name>
    <dbReference type="NCBI Taxonomy" id="2364126"/>
    <lineage>
        <taxon>Eukaryota</taxon>
        <taxon>Sar</taxon>
        <taxon>Alveolata</taxon>
        <taxon>Dinophyceae</taxon>
        <taxon>Prorocentrales</taxon>
        <taxon>Prorocentraceae</taxon>
        <taxon>Prorocentrum</taxon>
    </lineage>
</organism>
<dbReference type="EMBL" id="CAUYUJ010015164">
    <property type="protein sequence ID" value="CAK0850567.1"/>
    <property type="molecule type" value="Genomic_DNA"/>
</dbReference>
<keyword evidence="4" id="KW-0732">Signal</keyword>
<reference evidence="11" key="1">
    <citation type="submission" date="2023-10" db="EMBL/GenBank/DDBJ databases">
        <authorList>
            <person name="Chen Y."/>
            <person name="Shah S."/>
            <person name="Dougan E. K."/>
            <person name="Thang M."/>
            <person name="Chan C."/>
        </authorList>
    </citation>
    <scope>NUCLEOTIDE SEQUENCE [LARGE SCALE GENOMIC DNA]</scope>
</reference>
<comment type="similarity">
    <text evidence="2">Belongs to the glycosyl hydrolase 7 (cellulase C) family.</text>
</comment>
<name>A0ABN9TW99_9DINO</name>
<feature type="compositionally biased region" description="Low complexity" evidence="10">
    <location>
        <begin position="490"/>
        <end position="517"/>
    </location>
</feature>
<comment type="catalytic activity">
    <reaction evidence="1">
        <text>Hydrolysis of (1-&gt;4)-beta-D-glucosidic linkages in cellulose and cellotetraose, releasing cellobiose from the non-reducing ends of the chains.</text>
        <dbReference type="EC" id="3.2.1.91"/>
    </reaction>
</comment>
<sequence length="992" mass="102113">MERAPGPRDWAARDYAPGSLCINTSAPFQVDAAFPVGADGVLSSMEVTVSQGGGACSLELRVGAAYGGLQDLSAVLAAGVTPVVSYWSDTNLMWLDGKGNDGLGPCDWDDSALCASSVQFYDFTVEELQAPSGAAAASAVPAASVATGAAAELELVSSPPFDCTHGYQNWQQGWSDAKKEWCCRSARLGCEDEGAAPAADECPGSVEVAGYGQAAMVPTGWGYPGAGSKLVEVRNGMTVAPRIGSRLYFADRCVGGVYNNDEYLAVNLLDKTLRYVTDLSGAGCGCNAALYLTSMRHNSNASSCGDTVADCDAYSACGVSCAEIDIQEANQYSWHSTLHASGDASGVGGGYGGGGAAWSGPRDWGAAEYAPGAKCIDTTAPFEVAASFPTDGSGILRAVEVVLSQAGHSCTLSLSVHEYGGMPELSRALSAGMTPTISYWSDDDMLWMDGKGADSKGPCAADSTASCADSVQFYGFSIEPMADRTGPEVTTSQPAAATAPADASAAAEAAASASQPSVPEVGVGSLPSPAAVPATAGPAPSASGAEFSTTSPLSLRQTLTNDLEQQTTRAASVAEPPAVEPSTTAERALVVTTASATSSSPAAAELHPAVATTAEPSGEEERSSSGTAAVPPEAPPTPECPGTVEVVGYGEVDLVPTGWGTPAGVGAEVAVEDGRHVVSHMGSRAYFADTCTAGAYDRHQYIAPNLLGKRLRYTTDVSGAGCGCNAAFYLVSMRQNKETSECGDYYCDANSVCGQSCAEIDIQEGNMHSWHSTLHTRDDPSGLGGGYGGGGDDWSGPRDWTDAEYGPGGKCIDTRYAFNVSAYFFVDSTGILAAMNVTLSQVGSPCIVSTNIPQYEGMLALTDALSAGMTPVLSYWSANDMLWMDGRGKDMKGACKKDAADACSESVKFYDFSIQYIDAEQARSNVVHKTAHNNRASHHDNPHRSAGLGTSDDGDQYGDADPPSSLPTVTPVCPGNVSVDGYGDVSIAPPLS</sequence>
<keyword evidence="6" id="KW-0136">Cellulose degradation</keyword>
<feature type="compositionally biased region" description="Low complexity" evidence="10">
    <location>
        <begin position="527"/>
        <end position="545"/>
    </location>
</feature>
<dbReference type="PANTHER" id="PTHR33753:SF2">
    <property type="entry name" value="GLYCOSIDE HYDROLASE FAMILY 7 PROTEIN"/>
    <property type="match status" value="1"/>
</dbReference>
<evidence type="ECO:0000256" key="9">
    <source>
        <dbReference type="ARBA" id="ARBA00023326"/>
    </source>
</evidence>
<protein>
    <recommendedName>
        <fullName evidence="3">cellulose 1,4-beta-cellobiosidase (non-reducing end)</fullName>
        <ecNumber evidence="3">3.2.1.91</ecNumber>
    </recommendedName>
</protein>
<evidence type="ECO:0000256" key="1">
    <source>
        <dbReference type="ARBA" id="ARBA00001641"/>
    </source>
</evidence>
<dbReference type="Proteomes" id="UP001189429">
    <property type="component" value="Unassembled WGS sequence"/>
</dbReference>
<keyword evidence="12" id="KW-1185">Reference proteome</keyword>
<dbReference type="InterPro" id="IPR037019">
    <property type="entry name" value="Glyco_hydro_7_sf"/>
</dbReference>
<feature type="region of interest" description="Disordered" evidence="10">
    <location>
        <begin position="591"/>
        <end position="642"/>
    </location>
</feature>
<feature type="compositionally biased region" description="Low complexity" evidence="10">
    <location>
        <begin position="570"/>
        <end position="582"/>
    </location>
</feature>
<keyword evidence="7" id="KW-0119">Carbohydrate metabolism</keyword>
<dbReference type="Gene3D" id="2.70.100.10">
    <property type="entry name" value="Glycoside hydrolase, family 7, domain"/>
    <property type="match status" value="2"/>
</dbReference>
<proteinExistence type="inferred from homology"/>
<evidence type="ECO:0000256" key="8">
    <source>
        <dbReference type="ARBA" id="ARBA00023295"/>
    </source>
</evidence>
<accession>A0ABN9TW99</accession>
<feature type="region of interest" description="Disordered" evidence="10">
    <location>
        <begin position="482"/>
        <end position="552"/>
    </location>
</feature>
<evidence type="ECO:0000256" key="3">
    <source>
        <dbReference type="ARBA" id="ARBA00012561"/>
    </source>
</evidence>
<evidence type="ECO:0000256" key="4">
    <source>
        <dbReference type="ARBA" id="ARBA00022729"/>
    </source>
</evidence>
<dbReference type="InterPro" id="IPR001722">
    <property type="entry name" value="Glyco_hydro_7"/>
</dbReference>
<keyword evidence="5" id="KW-0378">Hydrolase</keyword>
<evidence type="ECO:0000256" key="6">
    <source>
        <dbReference type="ARBA" id="ARBA00023001"/>
    </source>
</evidence>
<keyword evidence="9" id="KW-0624">Polysaccharide degradation</keyword>
<evidence type="ECO:0000256" key="7">
    <source>
        <dbReference type="ARBA" id="ARBA00023277"/>
    </source>
</evidence>